<dbReference type="InterPro" id="IPR027417">
    <property type="entry name" value="P-loop_NTPase"/>
</dbReference>
<keyword evidence="1 9" id="KW-0547">Nucleotide-binding</keyword>
<keyword evidence="5" id="KW-0413">Isomerase</keyword>
<dbReference type="EMBL" id="JANVAD010000008">
    <property type="protein sequence ID" value="MCS6523832.1"/>
    <property type="molecule type" value="Genomic_DNA"/>
</dbReference>
<keyword evidence="2 9" id="KW-0378">Hydrolase</keyword>
<dbReference type="PROSITE" id="PS51198">
    <property type="entry name" value="UVRD_HELICASE_ATP_BIND"/>
    <property type="match status" value="1"/>
</dbReference>
<evidence type="ECO:0000256" key="8">
    <source>
        <dbReference type="ARBA" id="ARBA00048988"/>
    </source>
</evidence>
<keyword evidence="4 9" id="KW-0067">ATP-binding</keyword>
<feature type="domain" description="UvrD-like helicase ATP-binding" evidence="10">
    <location>
        <begin position="13"/>
        <end position="234"/>
    </location>
</feature>
<organism evidence="12 13">
    <name type="scientific">Curtobacterium citreum</name>
    <dbReference type="NCBI Taxonomy" id="2036"/>
    <lineage>
        <taxon>Bacteria</taxon>
        <taxon>Bacillati</taxon>
        <taxon>Actinomycetota</taxon>
        <taxon>Actinomycetes</taxon>
        <taxon>Micrococcales</taxon>
        <taxon>Microbacteriaceae</taxon>
        <taxon>Curtobacterium</taxon>
    </lineage>
</organism>
<evidence type="ECO:0000256" key="2">
    <source>
        <dbReference type="ARBA" id="ARBA00022801"/>
    </source>
</evidence>
<evidence type="ECO:0000313" key="12">
    <source>
        <dbReference type="EMBL" id="MCS6523832.1"/>
    </source>
</evidence>
<evidence type="ECO:0000256" key="9">
    <source>
        <dbReference type="PROSITE-ProRule" id="PRU00560"/>
    </source>
</evidence>
<sequence length="552" mass="61594">MIEPDDWTPVDGKQLERNALTAVKIETGSVVVAAGPGAGKTELLAQRADFLFRTGACPYPRRILAVSFKVDAARNLRDRVRLRSGARYAARFDSFTFHAFAKRIIDNYRPALTGRDALNPDYRVDPNMRIEREQITFADMVSLALDIVEKNPYARGGIRQTYSHVFFDEFQDATDAQYELIKATFGDSTALLTAVGDVKQRIMAFAGALDGILQTFADDFNAVSLPLYQNFRSAPRLRRMQNRMIADMDPGATSDLESLAGGDGVVDTCGFQSDVEEADFIADLVQERLDAGTPRSEVAILIRQQPHLLGSTLFNALTARGIPFRNEQKEQDLAAEPAAALLFNFIRVVAEDRQPAAYGELMRVASRSHASEEEALRFDRQLKRLLQDARSALQAAPELGADLDFWREWTDKLMSQVTRPVLLALSAGYSQGSRFDDLVAQAFDAFEAALSLNPDPSQAIQHLSDVDAIRILTIHKCKGLEFDHVIILGVENETFWGEPDRAMAEFFVGVSRAKHRLTLTWAEHRDRPDGHSGRWNTARTAQETYLAYALDE</sequence>
<evidence type="ECO:0000256" key="5">
    <source>
        <dbReference type="ARBA" id="ARBA00023235"/>
    </source>
</evidence>
<dbReference type="SUPFAM" id="SSF52540">
    <property type="entry name" value="P-loop containing nucleoside triphosphate hydrolases"/>
    <property type="match status" value="1"/>
</dbReference>
<dbReference type="PANTHER" id="PTHR11070">
    <property type="entry name" value="UVRD / RECB / PCRA DNA HELICASE FAMILY MEMBER"/>
    <property type="match status" value="1"/>
</dbReference>
<dbReference type="Proteomes" id="UP001652264">
    <property type="component" value="Unassembled WGS sequence"/>
</dbReference>
<dbReference type="Gene3D" id="3.40.50.300">
    <property type="entry name" value="P-loop containing nucleotide triphosphate hydrolases"/>
    <property type="match status" value="3"/>
</dbReference>
<evidence type="ECO:0000259" key="10">
    <source>
        <dbReference type="PROSITE" id="PS51198"/>
    </source>
</evidence>
<dbReference type="GeneID" id="95322471"/>
<dbReference type="Pfam" id="PF13361">
    <property type="entry name" value="UvrD_C"/>
    <property type="match status" value="1"/>
</dbReference>
<evidence type="ECO:0000313" key="13">
    <source>
        <dbReference type="Proteomes" id="UP001652264"/>
    </source>
</evidence>
<dbReference type="InterPro" id="IPR000212">
    <property type="entry name" value="DNA_helicase_UvrD/REP"/>
</dbReference>
<dbReference type="PANTHER" id="PTHR11070:SF2">
    <property type="entry name" value="ATP-DEPENDENT DNA HELICASE SRS2"/>
    <property type="match status" value="1"/>
</dbReference>
<evidence type="ECO:0000256" key="7">
    <source>
        <dbReference type="ARBA" id="ARBA00034808"/>
    </source>
</evidence>
<name>A0ABT2HKR0_9MICO</name>
<keyword evidence="13" id="KW-1185">Reference proteome</keyword>
<reference evidence="12 13" key="1">
    <citation type="submission" date="2022-08" db="EMBL/GenBank/DDBJ databases">
        <title>Taxonomy of Curtobacterium flaccumfaciens.</title>
        <authorList>
            <person name="Osdaghi E."/>
            <person name="Taghavi S.M."/>
            <person name="Hamidizade M."/>
            <person name="Abachi H."/>
            <person name="Fazliarab A."/>
            <person name="Baeyen S."/>
            <person name="Portier P."/>
            <person name="Van Vaerenbergh J."/>
            <person name="Jacques M.-A."/>
        </authorList>
    </citation>
    <scope>NUCLEOTIDE SEQUENCE [LARGE SCALE GENOMIC DNA]</scope>
    <source>
        <strain evidence="12 13">LMG8786T</strain>
    </source>
</reference>
<dbReference type="InterPro" id="IPR014017">
    <property type="entry name" value="DNA_helicase_UvrD-like_C"/>
</dbReference>
<protein>
    <recommendedName>
        <fullName evidence="7">DNA 3'-5' helicase</fullName>
        <ecNumber evidence="7">5.6.2.4</ecNumber>
    </recommendedName>
</protein>
<dbReference type="PROSITE" id="PS51217">
    <property type="entry name" value="UVRD_HELICASE_CTER"/>
    <property type="match status" value="1"/>
</dbReference>
<evidence type="ECO:0000256" key="4">
    <source>
        <dbReference type="ARBA" id="ARBA00022840"/>
    </source>
</evidence>
<evidence type="ECO:0000256" key="1">
    <source>
        <dbReference type="ARBA" id="ARBA00022741"/>
    </source>
</evidence>
<dbReference type="InterPro" id="IPR014016">
    <property type="entry name" value="UvrD-like_ATP-bd"/>
</dbReference>
<comment type="caution">
    <text evidence="12">The sequence shown here is derived from an EMBL/GenBank/DDBJ whole genome shotgun (WGS) entry which is preliminary data.</text>
</comment>
<evidence type="ECO:0000256" key="6">
    <source>
        <dbReference type="ARBA" id="ARBA00034617"/>
    </source>
</evidence>
<dbReference type="CDD" id="cd17932">
    <property type="entry name" value="DEXQc_UvrD"/>
    <property type="match status" value="1"/>
</dbReference>
<dbReference type="Pfam" id="PF00580">
    <property type="entry name" value="UvrD-helicase"/>
    <property type="match status" value="2"/>
</dbReference>
<dbReference type="GO" id="GO:0004386">
    <property type="term" value="F:helicase activity"/>
    <property type="evidence" value="ECO:0007669"/>
    <property type="project" value="UniProtKB-KW"/>
</dbReference>
<dbReference type="EC" id="5.6.2.4" evidence="7"/>
<dbReference type="Gene3D" id="1.10.486.10">
    <property type="entry name" value="PCRA, domain 4"/>
    <property type="match status" value="1"/>
</dbReference>
<comment type="catalytic activity">
    <reaction evidence="8">
        <text>ATP + H2O = ADP + phosphate + H(+)</text>
        <dbReference type="Rhea" id="RHEA:13065"/>
        <dbReference type="ChEBI" id="CHEBI:15377"/>
        <dbReference type="ChEBI" id="CHEBI:15378"/>
        <dbReference type="ChEBI" id="CHEBI:30616"/>
        <dbReference type="ChEBI" id="CHEBI:43474"/>
        <dbReference type="ChEBI" id="CHEBI:456216"/>
        <dbReference type="EC" id="5.6.2.4"/>
    </reaction>
</comment>
<gene>
    <name evidence="12" type="ORF">NYQ28_14785</name>
</gene>
<feature type="binding site" evidence="9">
    <location>
        <begin position="34"/>
        <end position="41"/>
    </location>
    <ligand>
        <name>ATP</name>
        <dbReference type="ChEBI" id="CHEBI:30616"/>
    </ligand>
</feature>
<proteinExistence type="predicted"/>
<evidence type="ECO:0000256" key="3">
    <source>
        <dbReference type="ARBA" id="ARBA00022806"/>
    </source>
</evidence>
<keyword evidence="3 9" id="KW-0347">Helicase</keyword>
<comment type="catalytic activity">
    <reaction evidence="6">
        <text>Couples ATP hydrolysis with the unwinding of duplex DNA by translocating in the 3'-5' direction.</text>
        <dbReference type="EC" id="5.6.2.4"/>
    </reaction>
</comment>
<evidence type="ECO:0000259" key="11">
    <source>
        <dbReference type="PROSITE" id="PS51217"/>
    </source>
</evidence>
<dbReference type="RefSeq" id="WP_141859615.1">
    <property type="nucleotide sequence ID" value="NZ_BMNV01000010.1"/>
</dbReference>
<accession>A0ABT2HKR0</accession>
<feature type="domain" description="UvrD-like helicase C-terminal" evidence="11">
    <location>
        <begin position="235"/>
        <end position="479"/>
    </location>
</feature>